<dbReference type="Proteomes" id="UP000507470">
    <property type="component" value="Unassembled WGS sequence"/>
</dbReference>
<dbReference type="AlphaFoldDB" id="A0A6J8ELW4"/>
<accession>A0A6J8ELW4</accession>
<organism evidence="1 2">
    <name type="scientific">Mytilus coruscus</name>
    <name type="common">Sea mussel</name>
    <dbReference type="NCBI Taxonomy" id="42192"/>
    <lineage>
        <taxon>Eukaryota</taxon>
        <taxon>Metazoa</taxon>
        <taxon>Spiralia</taxon>
        <taxon>Lophotrochozoa</taxon>
        <taxon>Mollusca</taxon>
        <taxon>Bivalvia</taxon>
        <taxon>Autobranchia</taxon>
        <taxon>Pteriomorphia</taxon>
        <taxon>Mytilida</taxon>
        <taxon>Mytiloidea</taxon>
        <taxon>Mytilidae</taxon>
        <taxon>Mytilinae</taxon>
        <taxon>Mytilus</taxon>
    </lineage>
</organism>
<dbReference type="OrthoDB" id="6139803at2759"/>
<dbReference type="EMBL" id="CACVKT020009357">
    <property type="protein sequence ID" value="CAC5421550.1"/>
    <property type="molecule type" value="Genomic_DNA"/>
</dbReference>
<evidence type="ECO:0008006" key="3">
    <source>
        <dbReference type="Google" id="ProtNLM"/>
    </source>
</evidence>
<sequence length="313" mass="36986">MHRIQKWADKWLVKFNPKKTESMIISRKKDPDHHPSLIFDSNVIKTVESHKHLGLHFSSDGSWNIQIDGIIAKASVRLNMLRRLKFKAERKTLEVMYFSYVLPILEYADVIWDNCSEYLKDRLEQINYEAARIVTGATKLTSLQILLKETGWETLRERRKNHKLILFHQMANNNSPAYLSNLVPTNFGQSHPYGTRNAGNVPHMPARTNYYHNSFLPSTVRLWNEIPINIRNSSLYIFKKYLKKTWVVPKYFYSGSRLGQILHTRIRTESSGLNEHLYRKKLVTDPFCECRQIETSEHFLLRCPQYQLLREFM</sequence>
<evidence type="ECO:0000313" key="1">
    <source>
        <dbReference type="EMBL" id="CAC5421550.1"/>
    </source>
</evidence>
<evidence type="ECO:0000313" key="2">
    <source>
        <dbReference type="Proteomes" id="UP000507470"/>
    </source>
</evidence>
<keyword evidence="2" id="KW-1185">Reference proteome</keyword>
<protein>
    <recommendedName>
        <fullName evidence="3">Reverse transcriptase zinc-binding domain-containing protein</fullName>
    </recommendedName>
</protein>
<gene>
    <name evidence="1" type="ORF">MCOR_53661</name>
</gene>
<dbReference type="PANTHER" id="PTHR33332">
    <property type="entry name" value="REVERSE TRANSCRIPTASE DOMAIN-CONTAINING PROTEIN"/>
    <property type="match status" value="1"/>
</dbReference>
<reference evidence="1 2" key="1">
    <citation type="submission" date="2020-06" db="EMBL/GenBank/DDBJ databases">
        <authorList>
            <person name="Li R."/>
            <person name="Bekaert M."/>
        </authorList>
    </citation>
    <scope>NUCLEOTIDE SEQUENCE [LARGE SCALE GENOMIC DNA]</scope>
    <source>
        <strain evidence="2">wild</strain>
    </source>
</reference>
<name>A0A6J8ELW4_MYTCO</name>
<proteinExistence type="predicted"/>